<organism evidence="3 4">
    <name type="scientific">Kribbella italica</name>
    <dbReference type="NCBI Taxonomy" id="1540520"/>
    <lineage>
        <taxon>Bacteria</taxon>
        <taxon>Bacillati</taxon>
        <taxon>Actinomycetota</taxon>
        <taxon>Actinomycetes</taxon>
        <taxon>Propionibacteriales</taxon>
        <taxon>Kribbellaceae</taxon>
        <taxon>Kribbella</taxon>
    </lineage>
</organism>
<dbReference type="Proteomes" id="UP000549971">
    <property type="component" value="Unassembled WGS sequence"/>
</dbReference>
<evidence type="ECO:0000313" key="4">
    <source>
        <dbReference type="Proteomes" id="UP000549971"/>
    </source>
</evidence>
<keyword evidence="4" id="KW-1185">Reference proteome</keyword>
<reference evidence="3 4" key="1">
    <citation type="submission" date="2020-08" db="EMBL/GenBank/DDBJ databases">
        <title>Sequencing the genomes of 1000 actinobacteria strains.</title>
        <authorList>
            <person name="Klenk H.-P."/>
        </authorList>
    </citation>
    <scope>NUCLEOTIDE SEQUENCE [LARGE SCALE GENOMIC DNA]</scope>
    <source>
        <strain evidence="3 4">DSM 28967</strain>
    </source>
</reference>
<dbReference type="Pfam" id="PF19950">
    <property type="entry name" value="DUF6412"/>
    <property type="match status" value="1"/>
</dbReference>
<keyword evidence="2" id="KW-0812">Transmembrane</keyword>
<gene>
    <name evidence="3" type="ORF">HDA39_002058</name>
</gene>
<evidence type="ECO:0000256" key="1">
    <source>
        <dbReference type="SAM" id="MobiDB-lite"/>
    </source>
</evidence>
<name>A0A7W9J496_9ACTN</name>
<feature type="region of interest" description="Disordered" evidence="1">
    <location>
        <begin position="65"/>
        <end position="84"/>
    </location>
</feature>
<dbReference type="EMBL" id="JACHMY010000001">
    <property type="protein sequence ID" value="MBB5835324.1"/>
    <property type="molecule type" value="Genomic_DNA"/>
</dbReference>
<dbReference type="RefSeq" id="WP_238356024.1">
    <property type="nucleotide sequence ID" value="NZ_JACHMY010000001.1"/>
</dbReference>
<dbReference type="InterPro" id="IPR045635">
    <property type="entry name" value="DUF6412"/>
</dbReference>
<keyword evidence="2" id="KW-1133">Transmembrane helix</keyword>
<protein>
    <submittedName>
        <fullName evidence="3">Uncharacterized protein</fullName>
    </submittedName>
</protein>
<proteinExistence type="predicted"/>
<accession>A0A7W9J496</accession>
<evidence type="ECO:0000313" key="3">
    <source>
        <dbReference type="EMBL" id="MBB5835324.1"/>
    </source>
</evidence>
<feature type="transmembrane region" description="Helical" evidence="2">
    <location>
        <begin position="18"/>
        <end position="38"/>
    </location>
</feature>
<evidence type="ECO:0000256" key="2">
    <source>
        <dbReference type="SAM" id="Phobius"/>
    </source>
</evidence>
<comment type="caution">
    <text evidence="3">The sequence shown here is derived from an EMBL/GenBank/DDBJ whole genome shotgun (WGS) entry which is preliminary data.</text>
</comment>
<dbReference type="AlphaFoldDB" id="A0A7W9J496"/>
<sequence>MHQVIAGALSLVIPALDAATLAAAVFTAAALLFAVLLAGRTSRRTPVVTPLVALTLREQSARTAYVPLRDPDTAGRPRPRAPGL</sequence>
<keyword evidence="2" id="KW-0472">Membrane</keyword>